<dbReference type="EMBL" id="SMRT01000001">
    <property type="protein sequence ID" value="TDG00543.1"/>
    <property type="molecule type" value="Genomic_DNA"/>
</dbReference>
<sequence length="533" mass="61381">MNITVEQAMSIYPLSEGRLIAGKDGSSRIVKSVNVMDAPDITEWIKEGEMLFTTAYLMKDHPEEAVGLLRKLDARGSAGLGVKLGRFWTHIPEPIVEEADRLQFPLIELPFQFTFSDQMSGLFYAEMERNTKSLHKLLEKQKKLMQFALKSGFETDFFSKVLAIIGYPFAVVSSRGQMVFNASSHPDGQLLKEWPWRQQDQWERMEYGGYYRIALEYKQECIGTVLFFPHGALHLKEEEGLFHQTAEMIAHHMSYIFRDALEQSLNKDLGELFARYLNQLAPIDMLVDYADHLGVRVLDRAYQCVLTKLSTSDREGRSKQFFQEVREEFAYNPVFRDLEVVHFVVEEGVFSIFRADAFDNAGKLAGLLSRCFEYIVNKGIISQIRLSVSSKKSKPELLRQAYTECSDALKLSERLGMSDRIVQFGSIELAYVFQHVTPEKMKAYSDEVLSELLAKDPDYSQEMLRTLELFLEHDGQVNEAAKHLFVHRNTAAYRLEKIGEMLSVDFKKIDDLLRLKLAFVFRRMVEEKRGTNP</sequence>
<feature type="domain" description="PucR C-terminal helix-turn-helix" evidence="2">
    <location>
        <begin position="464"/>
        <end position="519"/>
    </location>
</feature>
<reference evidence="3 4" key="1">
    <citation type="submission" date="2019-03" db="EMBL/GenBank/DDBJ databases">
        <title>This is whole genome sequence of Paenibacillus sp MS74 strain.</title>
        <authorList>
            <person name="Trinh H.N."/>
        </authorList>
    </citation>
    <scope>NUCLEOTIDE SEQUENCE [LARGE SCALE GENOMIC DNA]</scope>
    <source>
        <strain evidence="3 4">MS74</strain>
    </source>
</reference>
<organism evidence="3 4">
    <name type="scientific">Paenibacillus piri</name>
    <dbReference type="NCBI Taxonomy" id="2547395"/>
    <lineage>
        <taxon>Bacteria</taxon>
        <taxon>Bacillati</taxon>
        <taxon>Bacillota</taxon>
        <taxon>Bacilli</taxon>
        <taxon>Bacillales</taxon>
        <taxon>Paenibacillaceae</taxon>
        <taxon>Paenibacillus</taxon>
    </lineage>
</organism>
<dbReference type="InterPro" id="IPR012914">
    <property type="entry name" value="PucR_dom"/>
</dbReference>
<dbReference type="Proteomes" id="UP000295636">
    <property type="component" value="Unassembled WGS sequence"/>
</dbReference>
<evidence type="ECO:0000259" key="2">
    <source>
        <dbReference type="Pfam" id="PF13556"/>
    </source>
</evidence>
<keyword evidence="4" id="KW-1185">Reference proteome</keyword>
<evidence type="ECO:0000259" key="1">
    <source>
        <dbReference type="Pfam" id="PF07905"/>
    </source>
</evidence>
<dbReference type="PANTHER" id="PTHR33744">
    <property type="entry name" value="CARBOHYDRATE DIACID REGULATOR"/>
    <property type="match status" value="1"/>
</dbReference>
<dbReference type="Gene3D" id="1.10.10.2840">
    <property type="entry name" value="PucR C-terminal helix-turn-helix domain"/>
    <property type="match status" value="1"/>
</dbReference>
<proteinExistence type="predicted"/>
<dbReference type="OrthoDB" id="142218at2"/>
<accession>A0A4R5KY79</accession>
<dbReference type="InterPro" id="IPR042070">
    <property type="entry name" value="PucR_C-HTH_sf"/>
</dbReference>
<dbReference type="RefSeq" id="WP_133225252.1">
    <property type="nucleotide sequence ID" value="NZ_SMRT01000001.1"/>
</dbReference>
<evidence type="ECO:0000313" key="4">
    <source>
        <dbReference type="Proteomes" id="UP000295636"/>
    </source>
</evidence>
<dbReference type="InterPro" id="IPR025736">
    <property type="entry name" value="PucR_C-HTH_dom"/>
</dbReference>
<dbReference type="PANTHER" id="PTHR33744:SF15">
    <property type="entry name" value="CARBOHYDRATE DIACID REGULATOR"/>
    <property type="match status" value="1"/>
</dbReference>
<comment type="caution">
    <text evidence="3">The sequence shown here is derived from an EMBL/GenBank/DDBJ whole genome shotgun (WGS) entry which is preliminary data.</text>
</comment>
<dbReference type="AlphaFoldDB" id="A0A4R5KY79"/>
<gene>
    <name evidence="3" type="ORF">E1757_02615</name>
</gene>
<dbReference type="Pfam" id="PF07905">
    <property type="entry name" value="PucR"/>
    <property type="match status" value="1"/>
</dbReference>
<name>A0A4R5KY79_9BACL</name>
<protein>
    <submittedName>
        <fullName evidence="3">PucR family transcriptional regulator</fullName>
    </submittedName>
</protein>
<feature type="domain" description="Purine catabolism PurC-like" evidence="1">
    <location>
        <begin position="16"/>
        <end position="117"/>
    </location>
</feature>
<dbReference type="Pfam" id="PF13556">
    <property type="entry name" value="HTH_30"/>
    <property type="match status" value="1"/>
</dbReference>
<dbReference type="InterPro" id="IPR051448">
    <property type="entry name" value="CdaR-like_regulators"/>
</dbReference>
<evidence type="ECO:0000313" key="3">
    <source>
        <dbReference type="EMBL" id="TDG00543.1"/>
    </source>
</evidence>